<dbReference type="Gene3D" id="1.25.40.390">
    <property type="match status" value="1"/>
</dbReference>
<comment type="subcellular location">
    <subcellularLocation>
        <location evidence="1">Cell outer membrane</location>
    </subcellularLocation>
</comment>
<dbReference type="RefSeq" id="WP_353718231.1">
    <property type="nucleotide sequence ID" value="NZ_CP159289.1"/>
</dbReference>
<evidence type="ECO:0000256" key="5">
    <source>
        <dbReference type="ARBA" id="ARBA00023237"/>
    </source>
</evidence>
<protein>
    <submittedName>
        <fullName evidence="7">RagB/SusD family nutrient uptake outer membrane protein</fullName>
    </submittedName>
</protein>
<feature type="domain" description="RagB/SusD" evidence="6">
    <location>
        <begin position="2"/>
        <end position="79"/>
    </location>
</feature>
<dbReference type="InterPro" id="IPR011990">
    <property type="entry name" value="TPR-like_helical_dom_sf"/>
</dbReference>
<sequence length="79" mass="9364">MACEWTDRFADLKRWGDYDKINMPLHGRIHDNKTDPKSAYKIQEIWPARKFDAAKHMAWPMNPDEISRSNGAYRQTPGW</sequence>
<dbReference type="EMBL" id="CP159289">
    <property type="protein sequence ID" value="XCH22905.1"/>
    <property type="molecule type" value="Genomic_DNA"/>
</dbReference>
<name>A0AAU8FH76_9BACT</name>
<evidence type="ECO:0000256" key="2">
    <source>
        <dbReference type="ARBA" id="ARBA00006275"/>
    </source>
</evidence>
<keyword evidence="5" id="KW-0998">Cell outer membrane</keyword>
<gene>
    <name evidence="7" type="ORF">ABV298_21575</name>
</gene>
<evidence type="ECO:0000256" key="4">
    <source>
        <dbReference type="ARBA" id="ARBA00023136"/>
    </source>
</evidence>
<dbReference type="Pfam" id="PF07980">
    <property type="entry name" value="SusD_RagB"/>
    <property type="match status" value="1"/>
</dbReference>
<keyword evidence="3" id="KW-0732">Signal</keyword>
<dbReference type="GO" id="GO:0009279">
    <property type="term" value="C:cell outer membrane"/>
    <property type="evidence" value="ECO:0007669"/>
    <property type="project" value="UniProtKB-SubCell"/>
</dbReference>
<comment type="similarity">
    <text evidence="2">Belongs to the SusD family.</text>
</comment>
<dbReference type="AlphaFoldDB" id="A0AAU8FH76"/>
<dbReference type="SUPFAM" id="SSF48452">
    <property type="entry name" value="TPR-like"/>
    <property type="match status" value="1"/>
</dbReference>
<organism evidence="7">
    <name type="scientific">Dyadobacter sp. 676</name>
    <dbReference type="NCBI Taxonomy" id="3088362"/>
    <lineage>
        <taxon>Bacteria</taxon>
        <taxon>Pseudomonadati</taxon>
        <taxon>Bacteroidota</taxon>
        <taxon>Cytophagia</taxon>
        <taxon>Cytophagales</taxon>
        <taxon>Spirosomataceae</taxon>
        <taxon>Dyadobacter</taxon>
    </lineage>
</organism>
<accession>A0AAU8FH76</accession>
<proteinExistence type="inferred from homology"/>
<keyword evidence="4" id="KW-0472">Membrane</keyword>
<evidence type="ECO:0000259" key="6">
    <source>
        <dbReference type="Pfam" id="PF07980"/>
    </source>
</evidence>
<dbReference type="InterPro" id="IPR012944">
    <property type="entry name" value="SusD_RagB_dom"/>
</dbReference>
<evidence type="ECO:0000313" key="7">
    <source>
        <dbReference type="EMBL" id="XCH22905.1"/>
    </source>
</evidence>
<evidence type="ECO:0000256" key="1">
    <source>
        <dbReference type="ARBA" id="ARBA00004442"/>
    </source>
</evidence>
<reference evidence="7" key="1">
    <citation type="submission" date="2024-06" db="EMBL/GenBank/DDBJ databases">
        <title>Sequencing and assembly of the genome of Dyadobacter sp. strain 676, a symbiont of Cyamopsis tetragonoloba.</title>
        <authorList>
            <person name="Guro P."/>
            <person name="Sazanova A."/>
            <person name="Kuznetsova I."/>
            <person name="Belimov A."/>
            <person name="Safronova V."/>
        </authorList>
    </citation>
    <scope>NUCLEOTIDE SEQUENCE</scope>
    <source>
        <strain evidence="7">676</strain>
    </source>
</reference>
<evidence type="ECO:0000256" key="3">
    <source>
        <dbReference type="ARBA" id="ARBA00022729"/>
    </source>
</evidence>